<evidence type="ECO:0000256" key="2">
    <source>
        <dbReference type="ARBA" id="ARBA00022827"/>
    </source>
</evidence>
<evidence type="ECO:0000313" key="5">
    <source>
        <dbReference type="EMBL" id="GAI36718.1"/>
    </source>
</evidence>
<proteinExistence type="predicted"/>
<keyword evidence="2" id="KW-0274">FAD</keyword>
<feature type="non-terminal residue" evidence="5">
    <location>
        <position position="1"/>
    </location>
</feature>
<dbReference type="InterPro" id="IPR016166">
    <property type="entry name" value="FAD-bd_PCMH"/>
</dbReference>
<dbReference type="InterPro" id="IPR036318">
    <property type="entry name" value="FAD-bd_PCMH-like_sf"/>
</dbReference>
<name>X1MZJ3_9ZZZZ</name>
<dbReference type="PANTHER" id="PTHR42659">
    <property type="entry name" value="XANTHINE DEHYDROGENASE SUBUNIT C-RELATED"/>
    <property type="match status" value="1"/>
</dbReference>
<dbReference type="EMBL" id="BARV01028714">
    <property type="protein sequence ID" value="GAI36718.1"/>
    <property type="molecule type" value="Genomic_DNA"/>
</dbReference>
<dbReference type="InterPro" id="IPR051312">
    <property type="entry name" value="Diverse_Substr_Oxidored"/>
</dbReference>
<dbReference type="GO" id="GO:0016491">
    <property type="term" value="F:oxidoreductase activity"/>
    <property type="evidence" value="ECO:0007669"/>
    <property type="project" value="UniProtKB-KW"/>
</dbReference>
<dbReference type="Gene3D" id="3.30.465.10">
    <property type="match status" value="1"/>
</dbReference>
<accession>X1MZJ3</accession>
<keyword evidence="1" id="KW-0285">Flavoprotein</keyword>
<feature type="domain" description="FAD-binding PCMH-type" evidence="4">
    <location>
        <begin position="1"/>
        <end position="89"/>
    </location>
</feature>
<dbReference type="SUPFAM" id="SSF56176">
    <property type="entry name" value="FAD-binding/transporter-associated domain-like"/>
    <property type="match status" value="1"/>
</dbReference>
<dbReference type="PROSITE" id="PS51387">
    <property type="entry name" value="FAD_PCMH"/>
    <property type="match status" value="1"/>
</dbReference>
<evidence type="ECO:0000259" key="4">
    <source>
        <dbReference type="PROSITE" id="PS51387"/>
    </source>
</evidence>
<keyword evidence="3" id="KW-0560">Oxidoreductase</keyword>
<comment type="caution">
    <text evidence="5">The sequence shown here is derived from an EMBL/GenBank/DDBJ whole genome shotgun (WGS) entry which is preliminary data.</text>
</comment>
<sequence>KEGKGLHQAAEQFADPIVRNSATVGGNLVDASPAADMAVPLLALDASLKIESVERKRDVRLKDFFIGPEKTILREDEMITGIEFESSNINKNGCFIKLGLRKLSFFTINSEFYFHFFHPTIHPPALSQAILNVSSTITLAI</sequence>
<dbReference type="InterPro" id="IPR002346">
    <property type="entry name" value="Mopterin_DH_FAD-bd"/>
</dbReference>
<dbReference type="Pfam" id="PF00941">
    <property type="entry name" value="FAD_binding_5"/>
    <property type="match status" value="1"/>
</dbReference>
<protein>
    <recommendedName>
        <fullName evidence="4">FAD-binding PCMH-type domain-containing protein</fullName>
    </recommendedName>
</protein>
<dbReference type="GO" id="GO:0071949">
    <property type="term" value="F:FAD binding"/>
    <property type="evidence" value="ECO:0007669"/>
    <property type="project" value="InterPro"/>
</dbReference>
<organism evidence="5">
    <name type="scientific">marine sediment metagenome</name>
    <dbReference type="NCBI Taxonomy" id="412755"/>
    <lineage>
        <taxon>unclassified sequences</taxon>
        <taxon>metagenomes</taxon>
        <taxon>ecological metagenomes</taxon>
    </lineage>
</organism>
<reference evidence="5" key="1">
    <citation type="journal article" date="2014" name="Front. Microbiol.">
        <title>High frequency of phylogenetically diverse reductive dehalogenase-homologous genes in deep subseafloor sedimentary metagenomes.</title>
        <authorList>
            <person name="Kawai M."/>
            <person name="Futagami T."/>
            <person name="Toyoda A."/>
            <person name="Takaki Y."/>
            <person name="Nishi S."/>
            <person name="Hori S."/>
            <person name="Arai W."/>
            <person name="Tsubouchi T."/>
            <person name="Morono Y."/>
            <person name="Uchiyama I."/>
            <person name="Ito T."/>
            <person name="Fujiyama A."/>
            <person name="Inagaki F."/>
            <person name="Takami H."/>
        </authorList>
    </citation>
    <scope>NUCLEOTIDE SEQUENCE</scope>
    <source>
        <strain evidence="5">Expedition CK06-06</strain>
    </source>
</reference>
<dbReference type="PANTHER" id="PTHR42659:SF2">
    <property type="entry name" value="XANTHINE DEHYDROGENASE SUBUNIT C-RELATED"/>
    <property type="match status" value="1"/>
</dbReference>
<dbReference type="InterPro" id="IPR016169">
    <property type="entry name" value="FAD-bd_PCMH_sub2"/>
</dbReference>
<dbReference type="AlphaFoldDB" id="X1MZJ3"/>
<evidence type="ECO:0000256" key="3">
    <source>
        <dbReference type="ARBA" id="ARBA00023002"/>
    </source>
</evidence>
<gene>
    <name evidence="5" type="ORF">S06H3_45908</name>
</gene>
<evidence type="ECO:0000256" key="1">
    <source>
        <dbReference type="ARBA" id="ARBA00022630"/>
    </source>
</evidence>